<dbReference type="InterPro" id="IPR051588">
    <property type="entry name" value="Cobalamin_Transport"/>
</dbReference>
<evidence type="ECO:0000256" key="5">
    <source>
        <dbReference type="ARBA" id="ARBA00022729"/>
    </source>
</evidence>
<feature type="non-terminal residue" evidence="9">
    <location>
        <position position="196"/>
    </location>
</feature>
<comment type="subcellular location">
    <subcellularLocation>
        <location evidence="1">Secreted</location>
    </subcellularLocation>
</comment>
<evidence type="ECO:0000256" key="4">
    <source>
        <dbReference type="ARBA" id="ARBA00022525"/>
    </source>
</evidence>
<reference evidence="9 10" key="1">
    <citation type="submission" date="2014-04" db="EMBL/GenBank/DDBJ databases">
        <title>Genome evolution of avian class.</title>
        <authorList>
            <person name="Zhang G."/>
            <person name="Li C."/>
        </authorList>
    </citation>
    <scope>NUCLEOTIDE SEQUENCE [LARGE SCALE GENOMIC DNA]</scope>
    <source>
        <strain evidence="9">BGI_N300</strain>
    </source>
</reference>
<dbReference type="GO" id="GO:0005615">
    <property type="term" value="C:extracellular space"/>
    <property type="evidence" value="ECO:0007669"/>
    <property type="project" value="TreeGrafter"/>
</dbReference>
<dbReference type="GO" id="GO:0031419">
    <property type="term" value="F:cobalamin binding"/>
    <property type="evidence" value="ECO:0007669"/>
    <property type="project" value="InterPro"/>
</dbReference>
<proteinExistence type="inferred from homology"/>
<evidence type="ECO:0000313" key="9">
    <source>
        <dbReference type="EMBL" id="KFP07365.1"/>
    </source>
</evidence>
<keyword evidence="3" id="KW-0406">Ion transport</keyword>
<dbReference type="Gene3D" id="1.50.10.20">
    <property type="match status" value="1"/>
</dbReference>
<keyword evidence="4" id="KW-0964">Secreted</keyword>
<dbReference type="AlphaFoldDB" id="A0A091IJ59"/>
<keyword evidence="6 7" id="KW-0170">Cobalt</keyword>
<evidence type="ECO:0000259" key="8">
    <source>
        <dbReference type="Pfam" id="PF14478"/>
    </source>
</evidence>
<sequence length="196" mass="21236">DGIIGNIYSTGLALQVLGATRRFYAPREWDCGQAFSVVAQHDFQQPTAIAQLLPALLGKSYLDAASRDCPPPSSLLALSPWLGTTQGDRAPIQVSFSITNQLQGIPFSFTTRVRVPGGSTLLQVLQAAEKEEPEVFSFQTEPSSWGPMVVSIHGVAANPQDRTYWEFLSAGNPLQGGVGSYKPRDEEHIQAVLSTY</sequence>
<keyword evidence="3" id="KW-0813">Transport</keyword>
<dbReference type="GO" id="GO:0015889">
    <property type="term" value="P:cobalamin transport"/>
    <property type="evidence" value="ECO:0007669"/>
    <property type="project" value="InterPro"/>
</dbReference>
<keyword evidence="5" id="KW-0732">Signal</keyword>
<evidence type="ECO:0000256" key="2">
    <source>
        <dbReference type="ARBA" id="ARBA00006449"/>
    </source>
</evidence>
<dbReference type="STRING" id="9244.A0A091IJ59"/>
<dbReference type="InterPro" id="IPR002157">
    <property type="entry name" value="Cbl-bd_prot"/>
</dbReference>
<evidence type="ECO:0000313" key="10">
    <source>
        <dbReference type="Proteomes" id="UP000054308"/>
    </source>
</evidence>
<organism evidence="9 10">
    <name type="scientific">Calypte anna</name>
    <name type="common">Anna's hummingbird</name>
    <name type="synonym">Archilochus anna</name>
    <dbReference type="NCBI Taxonomy" id="9244"/>
    <lineage>
        <taxon>Eukaryota</taxon>
        <taxon>Metazoa</taxon>
        <taxon>Chordata</taxon>
        <taxon>Craniata</taxon>
        <taxon>Vertebrata</taxon>
        <taxon>Euteleostomi</taxon>
        <taxon>Archelosauria</taxon>
        <taxon>Archosauria</taxon>
        <taxon>Dinosauria</taxon>
        <taxon>Saurischia</taxon>
        <taxon>Theropoda</taxon>
        <taxon>Coelurosauria</taxon>
        <taxon>Aves</taxon>
        <taxon>Neognathae</taxon>
        <taxon>Neoaves</taxon>
        <taxon>Strisores</taxon>
        <taxon>Apodiformes</taxon>
        <taxon>Trochilidae</taxon>
        <taxon>Calypte</taxon>
    </lineage>
</organism>
<keyword evidence="10" id="KW-1185">Reference proteome</keyword>
<comment type="similarity">
    <text evidence="2">Belongs to the eukaryotic cobalamin transport proteins family.</text>
</comment>
<dbReference type="PANTHER" id="PTHR10559">
    <property type="entry name" value="TRANSCOBALAMIN-1/GASTRIC INTRINSIC FACTOR"/>
    <property type="match status" value="1"/>
</dbReference>
<dbReference type="PANTHER" id="PTHR10559:SF15">
    <property type="entry name" value="COBALAMIN BINDING INTRINSIC FACTOR"/>
    <property type="match status" value="1"/>
</dbReference>
<evidence type="ECO:0000256" key="1">
    <source>
        <dbReference type="ARBA" id="ARBA00004613"/>
    </source>
</evidence>
<dbReference type="Pfam" id="PF14478">
    <property type="entry name" value="DUF4430"/>
    <property type="match status" value="1"/>
</dbReference>
<feature type="non-terminal residue" evidence="9">
    <location>
        <position position="1"/>
    </location>
</feature>
<feature type="binding site" evidence="7">
    <location>
        <position position="51"/>
    </location>
    <ligand>
        <name>cyanocob(III)alamin</name>
        <dbReference type="ChEBI" id="CHEBI:17439"/>
    </ligand>
</feature>
<dbReference type="EMBL" id="KL218650">
    <property type="protein sequence ID" value="KFP07365.1"/>
    <property type="molecule type" value="Genomic_DNA"/>
</dbReference>
<dbReference type="Pfam" id="PF01122">
    <property type="entry name" value="Cobalamin_bind"/>
    <property type="match status" value="1"/>
</dbReference>
<feature type="binding site" evidence="7">
    <location>
        <position position="196"/>
    </location>
    <ligand>
        <name>cyanocob(III)alamin</name>
        <dbReference type="ChEBI" id="CHEBI:17439"/>
    </ligand>
</feature>
<dbReference type="InterPro" id="IPR027954">
    <property type="entry name" value="Transcobalamin-like_C"/>
</dbReference>
<protein>
    <submittedName>
        <fullName evidence="9">Gastric intrinsic factor</fullName>
    </submittedName>
</protein>
<evidence type="ECO:0000256" key="6">
    <source>
        <dbReference type="ARBA" id="ARBA00023285"/>
    </source>
</evidence>
<name>A0A091IJ59_CALAN</name>
<evidence type="ECO:0000256" key="7">
    <source>
        <dbReference type="PIRSR" id="PIRSR602157-1"/>
    </source>
</evidence>
<accession>A0A091IJ59</accession>
<feature type="binding site" evidence="7">
    <location>
        <position position="174"/>
    </location>
    <ligand>
        <name>cyanocob(III)alamin</name>
        <dbReference type="ChEBI" id="CHEBI:17439"/>
    </ligand>
</feature>
<feature type="domain" description="Transcobalamin-like C-terminal" evidence="8">
    <location>
        <begin position="118"/>
        <end position="190"/>
    </location>
</feature>
<dbReference type="GO" id="GO:0006824">
    <property type="term" value="P:cobalt ion transport"/>
    <property type="evidence" value="ECO:0007669"/>
    <property type="project" value="UniProtKB-KW"/>
</dbReference>
<keyword evidence="3" id="KW-0171">Cobalt transport</keyword>
<dbReference type="Proteomes" id="UP000054308">
    <property type="component" value="Unassembled WGS sequence"/>
</dbReference>
<feature type="binding site" evidence="7">
    <location>
        <position position="6"/>
    </location>
    <ligand>
        <name>cyanocob(III)alamin</name>
        <dbReference type="ChEBI" id="CHEBI:17439"/>
    </ligand>
</feature>
<dbReference type="Gene3D" id="2.170.130.30">
    <property type="match status" value="1"/>
</dbReference>
<gene>
    <name evidence="9" type="ORF">N300_13889</name>
</gene>
<evidence type="ECO:0000256" key="3">
    <source>
        <dbReference type="ARBA" id="ARBA00022426"/>
    </source>
</evidence>